<sequence length="66" mass="7741">MLVEIYVRSVTFFDGQAFHLSFTDARQQLQFIPTRGVILSTMNLEPYFMSVVQSDRIHHVIFVEFS</sequence>
<organism evidence="1 2">
    <name type="scientific">Paramecium bursaria Chlorella virus NY2A</name>
    <name type="common">PBCV-NY2A</name>
    <dbReference type="NCBI Taxonomy" id="46021"/>
    <lineage>
        <taxon>Viruses</taxon>
        <taxon>Varidnaviria</taxon>
        <taxon>Bamfordvirae</taxon>
        <taxon>Nucleocytoviricota</taxon>
        <taxon>Megaviricetes</taxon>
        <taxon>Algavirales</taxon>
        <taxon>Phycodnaviridae</taxon>
        <taxon>Chlorovirus</taxon>
        <taxon>Chlorovirus americanus</taxon>
    </lineage>
</organism>
<organismHost>
    <name type="scientific">Chlorella</name>
    <dbReference type="NCBI Taxonomy" id="3071"/>
</organismHost>
<evidence type="ECO:0000313" key="1">
    <source>
        <dbReference type="EMBL" id="ABT14858.1"/>
    </source>
</evidence>
<gene>
    <name evidence="1" type="primary">b459R</name>
    <name evidence="1" type="ORF">NY2A_b459R</name>
</gene>
<dbReference type="KEGG" id="vg:5659017"/>
<dbReference type="GeneID" id="5659017"/>
<keyword evidence="2" id="KW-1185">Reference proteome</keyword>
<accession>A7IWY4</accession>
<protein>
    <submittedName>
        <fullName evidence="1">Uncharacterized protein b459R</fullName>
    </submittedName>
</protein>
<evidence type="ECO:0000313" key="2">
    <source>
        <dbReference type="Proteomes" id="UP000202419"/>
    </source>
</evidence>
<dbReference type="RefSeq" id="YP_001497655.1">
    <property type="nucleotide sequence ID" value="NC_009898.1"/>
</dbReference>
<dbReference type="Proteomes" id="UP000202419">
    <property type="component" value="Segment"/>
</dbReference>
<dbReference type="EMBL" id="DQ491002">
    <property type="protein sequence ID" value="ABT14858.1"/>
    <property type="molecule type" value="Genomic_DNA"/>
</dbReference>
<proteinExistence type="predicted"/>
<name>A7IWY4_PBCVN</name>
<reference evidence="1 2" key="1">
    <citation type="journal article" date="2007" name="Virology">
        <title>Sequence and annotation of the 369-kb NY-2A and the 345-kb AR158 viruses that infect Chlorella NC64A.</title>
        <authorList>
            <person name="Fitzgerald L.A."/>
            <person name="Graves M.V."/>
            <person name="Li X."/>
            <person name="Feldblyum T."/>
            <person name="Nierman W.C."/>
            <person name="Van Etten J.L."/>
        </authorList>
    </citation>
    <scope>NUCLEOTIDE SEQUENCE [LARGE SCALE GENOMIC DNA]</scope>
    <source>
        <strain evidence="1 2">NY-2A</strain>
    </source>
</reference>